<dbReference type="PANTHER" id="PTHR43630">
    <property type="entry name" value="POLY-BETA-1,6-N-ACETYL-D-GLUCOSAMINE SYNTHASE"/>
    <property type="match status" value="1"/>
</dbReference>
<evidence type="ECO:0000313" key="7">
    <source>
        <dbReference type="Proteomes" id="UP000184310"/>
    </source>
</evidence>
<comment type="similarity">
    <text evidence="1">Belongs to the glycosyltransferase 2 family.</text>
</comment>
<feature type="transmembrane region" description="Helical" evidence="4">
    <location>
        <begin position="12"/>
        <end position="35"/>
    </location>
</feature>
<protein>
    <submittedName>
        <fullName evidence="6">Putative glycosyltransferase, exosortase G-associated</fullName>
    </submittedName>
</protein>
<keyword evidence="4" id="KW-1133">Transmembrane helix</keyword>
<sequence length="447" mass="52408">MNKDLYRDLLFWGIWLLIPLLIDILSGIVSLIVILKEYFRKEKVELEYLPYITILIPVYNSEKTLANCIQSILDQNYPIKNIQVLLINNGEKNGVYDIYCKIQEQHPNLKIWWIDSNQGKSKALNKGIYAAEGKYIINIDSDGILDKNAVLRIVEKFESNTNIHAMTGVVLTDCSLINTNSNLLLRLFRRCELFEYSEAFLVGRGFQSYTDSLFTLAGAFSCFRKDVIQKTQLYNSETLGEDTHITSQIREFQNGKIALCEKAFFYVDPIDSMDKLYIQRQRWQRGEIEVASLFRKFIGGRNRNTRKVLKRTVIKDHTLVFPRLIWMFAMVYLVFIDYPLELVIMANILLYLAYVFNSALSFFVSKLYLKDQKEVKKYMNKHAYSILLLPFYRLVIFFMRVAGIINSIEKYSKWNTKTLTEEKEILSNGFKRKFSIFYRVKGWINNG</sequence>
<keyword evidence="4" id="KW-0812">Transmembrane</keyword>
<dbReference type="AlphaFoldDB" id="A0A1M6JB65"/>
<feature type="transmembrane region" description="Helical" evidence="4">
    <location>
        <begin position="319"/>
        <end position="336"/>
    </location>
</feature>
<accession>A0A1M6JB65</accession>
<reference evidence="6 7" key="1">
    <citation type="submission" date="2016-11" db="EMBL/GenBank/DDBJ databases">
        <authorList>
            <person name="Jaros S."/>
            <person name="Januszkiewicz K."/>
            <person name="Wedrychowicz H."/>
        </authorList>
    </citation>
    <scope>NUCLEOTIDE SEQUENCE [LARGE SCALE GENOMIC DNA]</scope>
    <source>
        <strain evidence="6 7">DSM 21758</strain>
    </source>
</reference>
<feature type="transmembrane region" description="Helical" evidence="4">
    <location>
        <begin position="384"/>
        <end position="405"/>
    </location>
</feature>
<keyword evidence="7" id="KW-1185">Reference proteome</keyword>
<evidence type="ECO:0000313" key="6">
    <source>
        <dbReference type="EMBL" id="SHJ43872.1"/>
    </source>
</evidence>
<evidence type="ECO:0000256" key="2">
    <source>
        <dbReference type="ARBA" id="ARBA00022676"/>
    </source>
</evidence>
<dbReference type="OrthoDB" id="9807778at2"/>
<dbReference type="CDD" id="cd06423">
    <property type="entry name" value="CESA_like"/>
    <property type="match status" value="1"/>
</dbReference>
<dbReference type="STRING" id="1121302.SAMN02745163_01971"/>
<name>A0A1M6JB65_9CLOT</name>
<evidence type="ECO:0000259" key="5">
    <source>
        <dbReference type="Pfam" id="PF00535"/>
    </source>
</evidence>
<keyword evidence="4" id="KW-0472">Membrane</keyword>
<feature type="transmembrane region" description="Helical" evidence="4">
    <location>
        <begin position="342"/>
        <end position="364"/>
    </location>
</feature>
<dbReference type="RefSeq" id="WP_072986531.1">
    <property type="nucleotide sequence ID" value="NZ_FQZB01000008.1"/>
</dbReference>
<keyword evidence="3 6" id="KW-0808">Transferase</keyword>
<feature type="domain" description="Glycosyltransferase 2-like" evidence="5">
    <location>
        <begin position="53"/>
        <end position="228"/>
    </location>
</feature>
<dbReference type="InterPro" id="IPR017542">
    <property type="entry name" value="XrtG-assoc_glycosyltfrase"/>
</dbReference>
<gene>
    <name evidence="6" type="ORF">SAMN02745163_01971</name>
</gene>
<evidence type="ECO:0000256" key="3">
    <source>
        <dbReference type="ARBA" id="ARBA00022679"/>
    </source>
</evidence>
<dbReference type="InterPro" id="IPR001173">
    <property type="entry name" value="Glyco_trans_2-like"/>
</dbReference>
<dbReference type="Proteomes" id="UP000184310">
    <property type="component" value="Unassembled WGS sequence"/>
</dbReference>
<dbReference type="EMBL" id="FQZB01000008">
    <property type="protein sequence ID" value="SHJ43872.1"/>
    <property type="molecule type" value="Genomic_DNA"/>
</dbReference>
<proteinExistence type="inferred from homology"/>
<dbReference type="GO" id="GO:0016757">
    <property type="term" value="F:glycosyltransferase activity"/>
    <property type="evidence" value="ECO:0007669"/>
    <property type="project" value="UniProtKB-KW"/>
</dbReference>
<dbReference type="InterPro" id="IPR029044">
    <property type="entry name" value="Nucleotide-diphossugar_trans"/>
</dbReference>
<dbReference type="PANTHER" id="PTHR43630:SF1">
    <property type="entry name" value="POLY-BETA-1,6-N-ACETYL-D-GLUCOSAMINE SYNTHASE"/>
    <property type="match status" value="1"/>
</dbReference>
<dbReference type="NCBIfam" id="TIGR03111">
    <property type="entry name" value="glyc2_xrt_Gpos1"/>
    <property type="match status" value="1"/>
</dbReference>
<dbReference type="SUPFAM" id="SSF53448">
    <property type="entry name" value="Nucleotide-diphospho-sugar transferases"/>
    <property type="match status" value="1"/>
</dbReference>
<keyword evidence="2" id="KW-0328">Glycosyltransferase</keyword>
<evidence type="ECO:0000256" key="4">
    <source>
        <dbReference type="SAM" id="Phobius"/>
    </source>
</evidence>
<organism evidence="6 7">
    <name type="scientific">Clostridium cavendishii DSM 21758</name>
    <dbReference type="NCBI Taxonomy" id="1121302"/>
    <lineage>
        <taxon>Bacteria</taxon>
        <taxon>Bacillati</taxon>
        <taxon>Bacillota</taxon>
        <taxon>Clostridia</taxon>
        <taxon>Eubacteriales</taxon>
        <taxon>Clostridiaceae</taxon>
        <taxon>Clostridium</taxon>
    </lineage>
</organism>
<evidence type="ECO:0000256" key="1">
    <source>
        <dbReference type="ARBA" id="ARBA00006739"/>
    </source>
</evidence>
<dbReference type="Gene3D" id="3.90.550.10">
    <property type="entry name" value="Spore Coat Polysaccharide Biosynthesis Protein SpsA, Chain A"/>
    <property type="match status" value="1"/>
</dbReference>
<dbReference type="Pfam" id="PF00535">
    <property type="entry name" value="Glycos_transf_2"/>
    <property type="match status" value="1"/>
</dbReference>